<reference evidence="2 3" key="1">
    <citation type="submission" date="2018-10" db="EMBL/GenBank/DDBJ databases">
        <title>Sequencing the genomes of 1000 actinobacteria strains.</title>
        <authorList>
            <person name="Klenk H.-P."/>
        </authorList>
    </citation>
    <scope>NUCLEOTIDE SEQUENCE [LARGE SCALE GENOMIC DNA]</scope>
    <source>
        <strain evidence="2 3">DSM 45175</strain>
    </source>
</reference>
<protein>
    <submittedName>
        <fullName evidence="2">Helix-turn-helix protein</fullName>
    </submittedName>
</protein>
<feature type="domain" description="HTH cro/C1-type" evidence="1">
    <location>
        <begin position="13"/>
        <end position="66"/>
    </location>
</feature>
<comment type="caution">
    <text evidence="2">The sequence shown here is derived from an EMBL/GenBank/DDBJ whole genome shotgun (WGS) entry which is preliminary data.</text>
</comment>
<accession>A0A495JSJ7</accession>
<evidence type="ECO:0000259" key="1">
    <source>
        <dbReference type="PROSITE" id="PS50943"/>
    </source>
</evidence>
<gene>
    <name evidence="2" type="ORF">BDK92_6398</name>
</gene>
<evidence type="ECO:0000313" key="2">
    <source>
        <dbReference type="EMBL" id="RKR91967.1"/>
    </source>
</evidence>
<name>A0A495JSJ7_9ACTN</name>
<proteinExistence type="predicted"/>
<dbReference type="AlphaFoldDB" id="A0A495JSJ7"/>
<dbReference type="GO" id="GO:0003677">
    <property type="term" value="F:DNA binding"/>
    <property type="evidence" value="ECO:0007669"/>
    <property type="project" value="InterPro"/>
</dbReference>
<dbReference type="InterPro" id="IPR010982">
    <property type="entry name" value="Lambda_DNA-bd_dom_sf"/>
</dbReference>
<dbReference type="InterPro" id="IPR001387">
    <property type="entry name" value="Cro/C1-type_HTH"/>
</dbReference>
<dbReference type="Gene3D" id="1.10.260.40">
    <property type="entry name" value="lambda repressor-like DNA-binding domains"/>
    <property type="match status" value="1"/>
</dbReference>
<sequence length="409" mass="44014">MARTIDPSFPARMRQLRADRGLSLRDLAKLTVYAKSYIHELETGLKQPTDQAARRIDDALGARGELSALVSADGGIGRREFVAGGIAVALPHLVLDHGRQVGSDLPVQLTERTARLRRIDDYLGGADTYEVFAAEVESTRRLAQGGSFSEATGAALLTVLGEQAQLAGWAAFDAGRYVDSEHFYRMSLDAARGAGDSALAGNAMAFLAYQELALGRPGVPAATSAVETAGDDATPGVRALLHSRKAWAHAIAGQAGDAARHLGLAENCLTEADDRPDPDWVYWVDRSEMEIMTGRCWAVLHRPLRAISVLGQVLAAYDDTHARDKALYLTWLAEAYLDANEPEQACVTAGRAMRLSFGVGSVRPAKRLDLFLGRLAPYAALPCVGDLRAVAREWAQQRRLIAGATPGTR</sequence>
<dbReference type="PROSITE" id="PS50943">
    <property type="entry name" value="HTH_CROC1"/>
    <property type="match status" value="1"/>
</dbReference>
<organism evidence="2 3">
    <name type="scientific">Micromonospora pisi</name>
    <dbReference type="NCBI Taxonomy" id="589240"/>
    <lineage>
        <taxon>Bacteria</taxon>
        <taxon>Bacillati</taxon>
        <taxon>Actinomycetota</taxon>
        <taxon>Actinomycetes</taxon>
        <taxon>Micromonosporales</taxon>
        <taxon>Micromonosporaceae</taxon>
        <taxon>Micromonospora</taxon>
    </lineage>
</organism>
<evidence type="ECO:0000313" key="3">
    <source>
        <dbReference type="Proteomes" id="UP000277671"/>
    </source>
</evidence>
<dbReference type="SMART" id="SM00530">
    <property type="entry name" value="HTH_XRE"/>
    <property type="match status" value="1"/>
</dbReference>
<dbReference type="Pfam" id="PF13560">
    <property type="entry name" value="HTH_31"/>
    <property type="match status" value="1"/>
</dbReference>
<keyword evidence="3" id="KW-1185">Reference proteome</keyword>
<dbReference type="EMBL" id="RBKT01000001">
    <property type="protein sequence ID" value="RKR91967.1"/>
    <property type="molecule type" value="Genomic_DNA"/>
</dbReference>
<dbReference type="Proteomes" id="UP000277671">
    <property type="component" value="Unassembled WGS sequence"/>
</dbReference>
<dbReference type="SUPFAM" id="SSF47413">
    <property type="entry name" value="lambda repressor-like DNA-binding domains"/>
    <property type="match status" value="1"/>
</dbReference>
<dbReference type="CDD" id="cd00093">
    <property type="entry name" value="HTH_XRE"/>
    <property type="match status" value="1"/>
</dbReference>